<protein>
    <submittedName>
        <fullName evidence="6">LysR family transcriptional regulator</fullName>
    </submittedName>
</protein>
<dbReference type="RefSeq" id="WP_025064002.1">
    <property type="nucleotide sequence ID" value="NZ_RAQK01000001.1"/>
</dbReference>
<feature type="domain" description="HTH lysR-type" evidence="5">
    <location>
        <begin position="10"/>
        <end position="59"/>
    </location>
</feature>
<dbReference type="AlphaFoldDB" id="A0A420DS21"/>
<dbReference type="SUPFAM" id="SSF53850">
    <property type="entry name" value="Periplasmic binding protein-like II"/>
    <property type="match status" value="1"/>
</dbReference>
<dbReference type="InterPro" id="IPR058163">
    <property type="entry name" value="LysR-type_TF_proteobact-type"/>
</dbReference>
<dbReference type="SUPFAM" id="SSF46785">
    <property type="entry name" value="Winged helix' DNA-binding domain"/>
    <property type="match status" value="1"/>
</dbReference>
<evidence type="ECO:0000313" key="7">
    <source>
        <dbReference type="Proteomes" id="UP000284407"/>
    </source>
</evidence>
<dbReference type="Proteomes" id="UP000284407">
    <property type="component" value="Unassembled WGS sequence"/>
</dbReference>
<sequence length="289" mass="32693">MLSWEGVSEFVAVAEAQSFTAAANRLGISTAQVSRQVGALEVRLDTKLFYRTTRKVTITETGQVYYNHCRQVLEGLAEAERAVTDLHQHPKGRLNMTAPVKFGENRIAPLINDFLQRYPELEINLRLTNQRLDLVAESYDLAIRLGELEDSSMMAKRLSSRRHYTCAAPEYLAAHGTPNALSELDAHNCLQGTLGYWRFQENGTTRHTRVKGNLRCNSGASLVDAARKNLGIIQLPDYYVEADISAGRLISVLETYRRPDDGIWAIYPQNRHLSPKVRLLIDYFREGLR</sequence>
<dbReference type="GO" id="GO:0003700">
    <property type="term" value="F:DNA-binding transcription factor activity"/>
    <property type="evidence" value="ECO:0007669"/>
    <property type="project" value="InterPro"/>
</dbReference>
<dbReference type="InterPro" id="IPR036390">
    <property type="entry name" value="WH_DNA-bd_sf"/>
</dbReference>
<keyword evidence="3" id="KW-0238">DNA-binding</keyword>
<dbReference type="InterPro" id="IPR005119">
    <property type="entry name" value="LysR_subst-bd"/>
</dbReference>
<name>A0A420DS21_9RHOB</name>
<dbReference type="PANTHER" id="PTHR30537:SF10">
    <property type="entry name" value="TRANSCRIPTIONAL REGULATOR-RELATED"/>
    <property type="match status" value="1"/>
</dbReference>
<evidence type="ECO:0000256" key="1">
    <source>
        <dbReference type="ARBA" id="ARBA00009437"/>
    </source>
</evidence>
<keyword evidence="7" id="KW-1185">Reference proteome</keyword>
<reference evidence="6 7" key="1">
    <citation type="submission" date="2018-09" db="EMBL/GenBank/DDBJ databases">
        <title>Genomic Encyclopedia of Archaeal and Bacterial Type Strains, Phase II (KMG-II): from individual species to whole genera.</title>
        <authorList>
            <person name="Goeker M."/>
        </authorList>
    </citation>
    <scope>NUCLEOTIDE SEQUENCE [LARGE SCALE GENOMIC DNA]</scope>
    <source>
        <strain evidence="6 7">DSM 11458</strain>
    </source>
</reference>
<keyword evidence="4" id="KW-0804">Transcription</keyword>
<evidence type="ECO:0000256" key="4">
    <source>
        <dbReference type="ARBA" id="ARBA00023163"/>
    </source>
</evidence>
<evidence type="ECO:0000256" key="2">
    <source>
        <dbReference type="ARBA" id="ARBA00023015"/>
    </source>
</evidence>
<dbReference type="STRING" id="1443111.Z949_3682"/>
<dbReference type="FunFam" id="3.40.190.290:FF:000001">
    <property type="entry name" value="Transcriptional regulator, LysR family"/>
    <property type="match status" value="1"/>
</dbReference>
<dbReference type="GO" id="GO:0006351">
    <property type="term" value="P:DNA-templated transcription"/>
    <property type="evidence" value="ECO:0007669"/>
    <property type="project" value="TreeGrafter"/>
</dbReference>
<evidence type="ECO:0000259" key="5">
    <source>
        <dbReference type="PROSITE" id="PS50931"/>
    </source>
</evidence>
<dbReference type="PANTHER" id="PTHR30537">
    <property type="entry name" value="HTH-TYPE TRANSCRIPTIONAL REGULATOR"/>
    <property type="match status" value="1"/>
</dbReference>
<proteinExistence type="inferred from homology"/>
<keyword evidence="2" id="KW-0805">Transcription regulation</keyword>
<comment type="similarity">
    <text evidence="1">Belongs to the LysR transcriptional regulatory family.</text>
</comment>
<dbReference type="Pfam" id="PF03466">
    <property type="entry name" value="LysR_substrate"/>
    <property type="match status" value="1"/>
</dbReference>
<evidence type="ECO:0000313" key="6">
    <source>
        <dbReference type="EMBL" id="RKE97076.1"/>
    </source>
</evidence>
<dbReference type="FunFam" id="1.10.10.10:FF:000001">
    <property type="entry name" value="LysR family transcriptional regulator"/>
    <property type="match status" value="1"/>
</dbReference>
<dbReference type="InterPro" id="IPR036388">
    <property type="entry name" value="WH-like_DNA-bd_sf"/>
</dbReference>
<dbReference type="Gene3D" id="1.10.10.10">
    <property type="entry name" value="Winged helix-like DNA-binding domain superfamily/Winged helix DNA-binding domain"/>
    <property type="match status" value="1"/>
</dbReference>
<gene>
    <name evidence="6" type="ORF">C8N30_1661</name>
</gene>
<dbReference type="EMBL" id="RAQK01000001">
    <property type="protein sequence ID" value="RKE97076.1"/>
    <property type="molecule type" value="Genomic_DNA"/>
</dbReference>
<accession>A0A420DS21</accession>
<dbReference type="Pfam" id="PF00126">
    <property type="entry name" value="HTH_1"/>
    <property type="match status" value="1"/>
</dbReference>
<dbReference type="Gene3D" id="3.40.190.290">
    <property type="match status" value="1"/>
</dbReference>
<evidence type="ECO:0000256" key="3">
    <source>
        <dbReference type="ARBA" id="ARBA00023125"/>
    </source>
</evidence>
<comment type="caution">
    <text evidence="6">The sequence shown here is derived from an EMBL/GenBank/DDBJ whole genome shotgun (WGS) entry which is preliminary data.</text>
</comment>
<dbReference type="GO" id="GO:0043565">
    <property type="term" value="F:sequence-specific DNA binding"/>
    <property type="evidence" value="ECO:0007669"/>
    <property type="project" value="TreeGrafter"/>
</dbReference>
<organism evidence="6 7">
    <name type="scientific">Sulfitobacter guttiformis</name>
    <dbReference type="NCBI Taxonomy" id="74349"/>
    <lineage>
        <taxon>Bacteria</taxon>
        <taxon>Pseudomonadati</taxon>
        <taxon>Pseudomonadota</taxon>
        <taxon>Alphaproteobacteria</taxon>
        <taxon>Rhodobacterales</taxon>
        <taxon>Roseobacteraceae</taxon>
        <taxon>Sulfitobacter</taxon>
    </lineage>
</organism>
<dbReference type="InterPro" id="IPR000847">
    <property type="entry name" value="LysR_HTH_N"/>
</dbReference>
<dbReference type="OrthoDB" id="9813056at2"/>
<dbReference type="PROSITE" id="PS50931">
    <property type="entry name" value="HTH_LYSR"/>
    <property type="match status" value="1"/>
</dbReference>